<keyword evidence="1" id="KW-0812">Transmembrane</keyword>
<protein>
    <recommendedName>
        <fullName evidence="4">DUF1772 domain-containing protein</fullName>
    </recommendedName>
</protein>
<name>A0ABV8L1V7_9NOCA</name>
<keyword evidence="3" id="KW-1185">Reference proteome</keyword>
<organism evidence="2 3">
    <name type="scientific">Nocardia rhizosphaerae</name>
    <dbReference type="NCBI Taxonomy" id="1691571"/>
    <lineage>
        <taxon>Bacteria</taxon>
        <taxon>Bacillati</taxon>
        <taxon>Actinomycetota</taxon>
        <taxon>Actinomycetes</taxon>
        <taxon>Mycobacteriales</taxon>
        <taxon>Nocardiaceae</taxon>
        <taxon>Nocardia</taxon>
    </lineage>
</organism>
<feature type="transmembrane region" description="Helical" evidence="1">
    <location>
        <begin position="39"/>
        <end position="60"/>
    </location>
</feature>
<dbReference type="EMBL" id="JBHSBA010000003">
    <property type="protein sequence ID" value="MFC4124083.1"/>
    <property type="molecule type" value="Genomic_DNA"/>
</dbReference>
<proteinExistence type="predicted"/>
<gene>
    <name evidence="2" type="ORF">ACFOW8_03975</name>
</gene>
<keyword evidence="1" id="KW-0472">Membrane</keyword>
<feature type="transmembrane region" description="Helical" evidence="1">
    <location>
        <begin position="67"/>
        <end position="89"/>
    </location>
</feature>
<evidence type="ECO:0000313" key="3">
    <source>
        <dbReference type="Proteomes" id="UP001595767"/>
    </source>
</evidence>
<dbReference type="RefSeq" id="WP_378545556.1">
    <property type="nucleotide sequence ID" value="NZ_JBHSBA010000003.1"/>
</dbReference>
<evidence type="ECO:0000313" key="2">
    <source>
        <dbReference type="EMBL" id="MFC4124083.1"/>
    </source>
</evidence>
<accession>A0ABV8L1V7</accession>
<sequence length="165" mass="17363">MTIALAVLLAVFGVCATIAGVEANALLRPDDDWMRHRVLAMTAAHIVMALLWVIAAVLLGRWMRTGLVLSGALAAGYLGMNAAGIGSLAGEDSVPAVYAGMVTEFCFVRDWDAIALVGMNGGERFTGIGAVLAALMLILVLISATMTRMRRVNSPSRRTQHGHAG</sequence>
<evidence type="ECO:0000256" key="1">
    <source>
        <dbReference type="SAM" id="Phobius"/>
    </source>
</evidence>
<keyword evidence="1" id="KW-1133">Transmembrane helix</keyword>
<comment type="caution">
    <text evidence="2">The sequence shown here is derived from an EMBL/GenBank/DDBJ whole genome shotgun (WGS) entry which is preliminary data.</text>
</comment>
<reference evidence="3" key="1">
    <citation type="journal article" date="2019" name="Int. J. Syst. Evol. Microbiol.">
        <title>The Global Catalogue of Microorganisms (GCM) 10K type strain sequencing project: providing services to taxonomists for standard genome sequencing and annotation.</title>
        <authorList>
            <consortium name="The Broad Institute Genomics Platform"/>
            <consortium name="The Broad Institute Genome Sequencing Center for Infectious Disease"/>
            <person name="Wu L."/>
            <person name="Ma J."/>
        </authorList>
    </citation>
    <scope>NUCLEOTIDE SEQUENCE [LARGE SCALE GENOMIC DNA]</scope>
    <source>
        <strain evidence="3">CGMCC 4.7204</strain>
    </source>
</reference>
<feature type="transmembrane region" description="Helical" evidence="1">
    <location>
        <begin position="125"/>
        <end position="147"/>
    </location>
</feature>
<evidence type="ECO:0008006" key="4">
    <source>
        <dbReference type="Google" id="ProtNLM"/>
    </source>
</evidence>
<dbReference type="Proteomes" id="UP001595767">
    <property type="component" value="Unassembled WGS sequence"/>
</dbReference>